<comment type="caution">
    <text evidence="3">The sequence shown here is derived from an EMBL/GenBank/DDBJ whole genome shotgun (WGS) entry which is preliminary data.</text>
</comment>
<sequence length="197" mass="20442">MTGPDLDPQLAASMRRVIIQNARSTAGRRFSLRRIAAVVATAALVAGVTAAAVAVVIAGVPQFAGPPAALSPTETSTPSPTPTPTPPTPTITVPTETPAPPAPPLVEETPTPDLVAGYDARTLWDLCIARGQDEFPGAVATSEYDLRFVQPTPDGVPEVTVGFDTPDDPMPTGTIWICRFGGDPAAPTLDFFTAKDI</sequence>
<feature type="transmembrane region" description="Helical" evidence="2">
    <location>
        <begin position="35"/>
        <end position="60"/>
    </location>
</feature>
<evidence type="ECO:0000313" key="3">
    <source>
        <dbReference type="EMBL" id="MCS5716149.1"/>
    </source>
</evidence>
<accession>A0ABT2GMJ3</accession>
<evidence type="ECO:0000256" key="2">
    <source>
        <dbReference type="SAM" id="Phobius"/>
    </source>
</evidence>
<evidence type="ECO:0000256" key="1">
    <source>
        <dbReference type="SAM" id="MobiDB-lite"/>
    </source>
</evidence>
<feature type="compositionally biased region" description="Low complexity" evidence="1">
    <location>
        <begin position="68"/>
        <end position="78"/>
    </location>
</feature>
<dbReference type="RefSeq" id="WP_259487645.1">
    <property type="nucleotide sequence ID" value="NZ_JANTEZ010000008.1"/>
</dbReference>
<proteinExistence type="predicted"/>
<keyword evidence="2" id="KW-0812">Transmembrane</keyword>
<gene>
    <name evidence="3" type="ORF">NVV95_16505</name>
</gene>
<keyword evidence="4" id="KW-1185">Reference proteome</keyword>
<dbReference type="Proteomes" id="UP001165580">
    <property type="component" value="Unassembled WGS sequence"/>
</dbReference>
<evidence type="ECO:0000313" key="4">
    <source>
        <dbReference type="Proteomes" id="UP001165580"/>
    </source>
</evidence>
<reference evidence="3" key="1">
    <citation type="submission" date="2022-08" db="EMBL/GenBank/DDBJ databases">
        <authorList>
            <person name="Deng Y."/>
            <person name="Han X.-F."/>
            <person name="Zhang Y.-Q."/>
        </authorList>
    </citation>
    <scope>NUCLEOTIDE SEQUENCE</scope>
    <source>
        <strain evidence="3">CPCC 205716</strain>
    </source>
</reference>
<keyword evidence="2" id="KW-1133">Transmembrane helix</keyword>
<name>A0ABT2GMJ3_9MICO</name>
<keyword evidence="2" id="KW-0472">Membrane</keyword>
<feature type="compositionally biased region" description="Pro residues" evidence="1">
    <location>
        <begin position="79"/>
        <end position="89"/>
    </location>
</feature>
<protein>
    <submittedName>
        <fullName evidence="3">Uncharacterized protein</fullName>
    </submittedName>
</protein>
<dbReference type="EMBL" id="JANTEZ010000008">
    <property type="protein sequence ID" value="MCS5716149.1"/>
    <property type="molecule type" value="Genomic_DNA"/>
</dbReference>
<feature type="region of interest" description="Disordered" evidence="1">
    <location>
        <begin position="68"/>
        <end position="111"/>
    </location>
</feature>
<organism evidence="3 4">
    <name type="scientific">Herbiconiux gentiana</name>
    <dbReference type="NCBI Taxonomy" id="2970912"/>
    <lineage>
        <taxon>Bacteria</taxon>
        <taxon>Bacillati</taxon>
        <taxon>Actinomycetota</taxon>
        <taxon>Actinomycetes</taxon>
        <taxon>Micrococcales</taxon>
        <taxon>Microbacteriaceae</taxon>
        <taxon>Herbiconiux</taxon>
    </lineage>
</organism>